<accession>A0A3S8RN12</accession>
<dbReference type="KEGG" id="eri:EEI45_05525"/>
<sequence length="223" mass="25692">MKTYYDSLFSSKEGTQLYKAFVQKHAVGNTLLEMACGTGDLLHELDDYFDVKGVDLDDSMLALGYEKYPELANKMVQGDFLTYEDQKTYDTLICVGDSLNYILTEEDLLNFVERSVALSSNIILDCHHPYRLNEFADDYYEEGSTDTFDYAYQIEVDGSHLVHVINFLDGTFDSVYQWVFDPQILIDAYEKHGYSVKIYTDFNHKGICDEGEKVMLVITKERL</sequence>
<dbReference type="Pfam" id="PF13649">
    <property type="entry name" value="Methyltransf_25"/>
    <property type="match status" value="1"/>
</dbReference>
<dbReference type="Gene3D" id="3.40.50.150">
    <property type="entry name" value="Vaccinia Virus protein VP39"/>
    <property type="match status" value="1"/>
</dbReference>
<organism evidence="2 3">
    <name type="scientific">Erysipelothrix piscisicarius</name>
    <dbReference type="NCBI Taxonomy" id="2485784"/>
    <lineage>
        <taxon>Bacteria</taxon>
        <taxon>Bacillati</taxon>
        <taxon>Bacillota</taxon>
        <taxon>Erysipelotrichia</taxon>
        <taxon>Erysipelotrichales</taxon>
        <taxon>Erysipelotrichaceae</taxon>
        <taxon>Erysipelothrix</taxon>
    </lineage>
</organism>
<dbReference type="InterPro" id="IPR041698">
    <property type="entry name" value="Methyltransf_25"/>
</dbReference>
<dbReference type="Gene3D" id="2.20.25.110">
    <property type="entry name" value="S-adenosyl-L-methionine-dependent methyltransferases"/>
    <property type="match status" value="1"/>
</dbReference>
<dbReference type="InterPro" id="IPR029063">
    <property type="entry name" value="SAM-dependent_MTases_sf"/>
</dbReference>
<feature type="domain" description="Methyltransferase" evidence="1">
    <location>
        <begin position="32"/>
        <end position="113"/>
    </location>
</feature>
<reference evidence="2 3" key="1">
    <citation type="journal article" date="2020" name="Int. J. Syst. Evol. Microbiol.">
        <title>Description of Erysipelothrix piscisicarius sp. nov., an emergent fish pathogen, and assessment of virulence using a tiger barb (Puntigrus tetrazona) infection model.</title>
        <authorList>
            <person name="Pomaranski E.K."/>
            <person name="Griffin M.J."/>
            <person name="Camus A.C."/>
            <person name="Armwood A.R."/>
            <person name="Shelley J."/>
            <person name="Waldbieser G.C."/>
            <person name="LaFrentz B.R."/>
            <person name="Garcia J.C."/>
            <person name="Yanong R."/>
            <person name="Soto E."/>
        </authorList>
    </citation>
    <scope>NUCLEOTIDE SEQUENCE [LARGE SCALE GENOMIC DNA]</scope>
    <source>
        <strain evidence="2 3">15TAL0474</strain>
    </source>
</reference>
<dbReference type="SUPFAM" id="SSF53335">
    <property type="entry name" value="S-adenosyl-L-methionine-dependent methyltransferases"/>
    <property type="match status" value="1"/>
</dbReference>
<protein>
    <submittedName>
        <fullName evidence="2">Class I SAM-dependent methyltransferase</fullName>
    </submittedName>
</protein>
<proteinExistence type="predicted"/>
<keyword evidence="2" id="KW-0489">Methyltransferase</keyword>
<dbReference type="EMBL" id="CP034234">
    <property type="protein sequence ID" value="AZK44277.1"/>
    <property type="molecule type" value="Genomic_DNA"/>
</dbReference>
<name>A0A3S8RN12_9FIRM</name>
<dbReference type="Proteomes" id="UP000278804">
    <property type="component" value="Chromosome"/>
</dbReference>
<evidence type="ECO:0000313" key="3">
    <source>
        <dbReference type="Proteomes" id="UP000278804"/>
    </source>
</evidence>
<dbReference type="RefSeq" id="WP_125164455.1">
    <property type="nucleotide sequence ID" value="NZ_CP034234.1"/>
</dbReference>
<evidence type="ECO:0000313" key="2">
    <source>
        <dbReference type="EMBL" id="AZK44277.1"/>
    </source>
</evidence>
<keyword evidence="3" id="KW-1185">Reference proteome</keyword>
<dbReference type="AlphaFoldDB" id="A0A3S8RN12"/>
<gene>
    <name evidence="2" type="ORF">EEI45_05525</name>
</gene>
<evidence type="ECO:0000259" key="1">
    <source>
        <dbReference type="Pfam" id="PF13649"/>
    </source>
</evidence>
<keyword evidence="2" id="KW-0808">Transferase</keyword>
<dbReference type="GO" id="GO:0032259">
    <property type="term" value="P:methylation"/>
    <property type="evidence" value="ECO:0007669"/>
    <property type="project" value="UniProtKB-KW"/>
</dbReference>
<dbReference type="GO" id="GO:0008168">
    <property type="term" value="F:methyltransferase activity"/>
    <property type="evidence" value="ECO:0007669"/>
    <property type="project" value="UniProtKB-KW"/>
</dbReference>